<dbReference type="Proteomes" id="UP000235916">
    <property type="component" value="Unassembled WGS sequence"/>
</dbReference>
<dbReference type="EMBL" id="POSP01000004">
    <property type="protein sequence ID" value="PND36251.1"/>
    <property type="molecule type" value="Genomic_DNA"/>
</dbReference>
<dbReference type="GO" id="GO:0004252">
    <property type="term" value="F:serine-type endopeptidase activity"/>
    <property type="evidence" value="ECO:0007669"/>
    <property type="project" value="TreeGrafter"/>
</dbReference>
<dbReference type="OrthoDB" id="4269629at2"/>
<comment type="caution">
    <text evidence="3">The sequence shown here is derived from an EMBL/GenBank/DDBJ whole genome shotgun (WGS) entry which is preliminary data.</text>
</comment>
<evidence type="ECO:0000259" key="2">
    <source>
        <dbReference type="Pfam" id="PF00326"/>
    </source>
</evidence>
<proteinExistence type="predicted"/>
<evidence type="ECO:0000313" key="4">
    <source>
        <dbReference type="Proteomes" id="UP000235916"/>
    </source>
</evidence>
<accession>A0A2N8KS18</accession>
<dbReference type="RefSeq" id="WP_102770024.1">
    <property type="nucleotide sequence ID" value="NZ_POSP01000004.1"/>
</dbReference>
<protein>
    <submittedName>
        <fullName evidence="3">S9 family peptidase</fullName>
    </submittedName>
</protein>
<dbReference type="PANTHER" id="PTHR42776:SF27">
    <property type="entry name" value="DIPEPTIDYL PEPTIDASE FAMILY MEMBER 6"/>
    <property type="match status" value="1"/>
</dbReference>
<dbReference type="Gene3D" id="3.40.50.1820">
    <property type="entry name" value="alpha/beta hydrolase"/>
    <property type="match status" value="1"/>
</dbReference>
<dbReference type="PANTHER" id="PTHR42776">
    <property type="entry name" value="SERINE PEPTIDASE S9 FAMILY MEMBER"/>
    <property type="match status" value="1"/>
</dbReference>
<dbReference type="AlphaFoldDB" id="A0A2N8KS18"/>
<feature type="domain" description="Peptidase S9 prolyl oligopeptidase catalytic" evidence="2">
    <location>
        <begin position="485"/>
        <end position="698"/>
    </location>
</feature>
<keyword evidence="1" id="KW-0378">Hydrolase</keyword>
<dbReference type="PROSITE" id="PS51318">
    <property type="entry name" value="TAT"/>
    <property type="match status" value="1"/>
</dbReference>
<dbReference type="InterPro" id="IPR001375">
    <property type="entry name" value="Peptidase_S9_cat"/>
</dbReference>
<name>A0A2N8KS18_9BURK</name>
<sequence>MNDDHCTASAAPAWRRRHLLQAAGAAAAASAASVWPGSSAWAAELPDAGRFIRPAQMTGAALSPDGQRLALRTTGPHGRWMLSVLLLDTLAPTVVYSSEGADVGRFLWVNKERLVFDLQDRETPEGRQDAAPGLFAVDHDGSRFRQLVERQRVLVRSGNEVRSLEPWNTFLLHGDTQRRGDEVLVVRPEAYTDKELGHFKLLRLNTVTGRSREIDSLPQAQSWWFDAAGHLRLQRTLEASAAAAGERVAAPRGRYLWRELGSASDKEAWRPIAEFNPITGEGDFRVRHLGVDGKLYVSARRQGADKLACWLLDPASGQWSEAPLAQHGQFDIDAEVIARQDRVLGLRFSIDAEITQWLDADMQAVQAQVDKVLPRTANRLSVPWSGDAPWVLIEASADIQPTLYFLYNRQTRKYTRLGSERPDVEAKQMAAMDLHRPKARDGLELPAWLTLPKGKNLADKPRLPLVMLIHGGPWVRGPAWAWDPYVQFLAARGYAVLQPQFRGTLGLGQKHERASWKQWGQAMQDDISDATRWAIEQGVADPARIALMGASYGGYSALMGLVREPGLYRCAVAWVGVTDLNLLYSVSWSDTSDAIKQHGMPVLLGDPVKDAALLRAQSPLSHAAAIRHPLLLAYGEKDRRVPLIHGEAFRKALQAAPGRAPDSLEWQVYADEGHGWRLPANDIDFWNRAAHFLDRHLAEVRS</sequence>
<evidence type="ECO:0000256" key="1">
    <source>
        <dbReference type="ARBA" id="ARBA00022801"/>
    </source>
</evidence>
<dbReference type="Pfam" id="PF00326">
    <property type="entry name" value="Peptidase_S9"/>
    <property type="match status" value="1"/>
</dbReference>
<dbReference type="InterPro" id="IPR029058">
    <property type="entry name" value="AB_hydrolase_fold"/>
</dbReference>
<reference evidence="3 4" key="1">
    <citation type="submission" date="2018-01" db="EMBL/GenBank/DDBJ databases">
        <title>Draft genome sequence of Paucibacter aquatile CR182 isolated from freshwater of the Nakdong River.</title>
        <authorList>
            <person name="Choi A."/>
            <person name="Chung E.J."/>
        </authorList>
    </citation>
    <scope>NUCLEOTIDE SEQUENCE [LARGE SCALE GENOMIC DNA]</scope>
    <source>
        <strain evidence="3 4">CR182</strain>
    </source>
</reference>
<gene>
    <name evidence="3" type="ORF">C1O66_21325</name>
</gene>
<dbReference type="InterPro" id="IPR006311">
    <property type="entry name" value="TAT_signal"/>
</dbReference>
<organism evidence="3 4">
    <name type="scientific">Kinneretia aquatilis</name>
    <dbReference type="NCBI Taxonomy" id="2070761"/>
    <lineage>
        <taxon>Bacteria</taxon>
        <taxon>Pseudomonadati</taxon>
        <taxon>Pseudomonadota</taxon>
        <taxon>Betaproteobacteria</taxon>
        <taxon>Burkholderiales</taxon>
        <taxon>Sphaerotilaceae</taxon>
        <taxon>Roseateles</taxon>
    </lineage>
</organism>
<evidence type="ECO:0000313" key="3">
    <source>
        <dbReference type="EMBL" id="PND36251.1"/>
    </source>
</evidence>
<dbReference type="SUPFAM" id="SSF53474">
    <property type="entry name" value="alpha/beta-Hydrolases"/>
    <property type="match status" value="1"/>
</dbReference>
<keyword evidence="4" id="KW-1185">Reference proteome</keyword>
<dbReference type="GO" id="GO:0006508">
    <property type="term" value="P:proteolysis"/>
    <property type="evidence" value="ECO:0007669"/>
    <property type="project" value="InterPro"/>
</dbReference>